<organism evidence="4">
    <name type="scientific">Guillardia theta (strain CCMP2712)</name>
    <name type="common">Cryptophyte</name>
    <dbReference type="NCBI Taxonomy" id="905079"/>
    <lineage>
        <taxon>Eukaryota</taxon>
        <taxon>Cryptophyceae</taxon>
        <taxon>Pyrenomonadales</taxon>
        <taxon>Geminigeraceae</taxon>
        <taxon>Guillardia</taxon>
    </lineage>
</organism>
<dbReference type="GO" id="GO:0031267">
    <property type="term" value="F:small GTPase binding"/>
    <property type="evidence" value="ECO:0007669"/>
    <property type="project" value="TreeGrafter"/>
</dbReference>
<gene>
    <name evidence="4" type="ORF">GUITHDRAFT_141674</name>
</gene>
<dbReference type="PaxDb" id="55529-EKX41937"/>
<dbReference type="SUPFAM" id="SSF52047">
    <property type="entry name" value="RNI-like"/>
    <property type="match status" value="2"/>
</dbReference>
<dbReference type="EnsemblProtists" id="EKX41937">
    <property type="protein sequence ID" value="EKX41937"/>
    <property type="gene ID" value="GUITHDRAFT_141674"/>
</dbReference>
<proteinExistence type="predicted"/>
<dbReference type="GO" id="GO:0005829">
    <property type="term" value="C:cytosol"/>
    <property type="evidence" value="ECO:0007669"/>
    <property type="project" value="TreeGrafter"/>
</dbReference>
<keyword evidence="1" id="KW-0343">GTPase activation</keyword>
<reference evidence="6" key="2">
    <citation type="submission" date="2012-11" db="EMBL/GenBank/DDBJ databases">
        <authorList>
            <person name="Kuo A."/>
            <person name="Curtis B.A."/>
            <person name="Tanifuji G."/>
            <person name="Burki F."/>
            <person name="Gruber A."/>
            <person name="Irimia M."/>
            <person name="Maruyama S."/>
            <person name="Arias M.C."/>
            <person name="Ball S.G."/>
            <person name="Gile G.H."/>
            <person name="Hirakawa Y."/>
            <person name="Hopkins J.F."/>
            <person name="Rensing S.A."/>
            <person name="Schmutz J."/>
            <person name="Symeonidi A."/>
            <person name="Elias M."/>
            <person name="Eveleigh R.J."/>
            <person name="Herman E.K."/>
            <person name="Klute M.J."/>
            <person name="Nakayama T."/>
            <person name="Obornik M."/>
            <person name="Reyes-Prieto A."/>
            <person name="Armbrust E.V."/>
            <person name="Aves S.J."/>
            <person name="Beiko R.G."/>
            <person name="Coutinho P."/>
            <person name="Dacks J.B."/>
            <person name="Durnford D.G."/>
            <person name="Fast N.M."/>
            <person name="Green B.R."/>
            <person name="Grisdale C."/>
            <person name="Hempe F."/>
            <person name="Henrissat B."/>
            <person name="Hoppner M.P."/>
            <person name="Ishida K.-I."/>
            <person name="Kim E."/>
            <person name="Koreny L."/>
            <person name="Kroth P.G."/>
            <person name="Liu Y."/>
            <person name="Malik S.-B."/>
            <person name="Maier U.G."/>
            <person name="McRose D."/>
            <person name="Mock T."/>
            <person name="Neilson J.A."/>
            <person name="Onodera N.T."/>
            <person name="Poole A.M."/>
            <person name="Pritham E.J."/>
            <person name="Richards T.A."/>
            <person name="Rocap G."/>
            <person name="Roy S.W."/>
            <person name="Sarai C."/>
            <person name="Schaack S."/>
            <person name="Shirato S."/>
            <person name="Slamovits C.H."/>
            <person name="Spencer D.F."/>
            <person name="Suzuki S."/>
            <person name="Worden A.Z."/>
            <person name="Zauner S."/>
            <person name="Barry K."/>
            <person name="Bell C."/>
            <person name="Bharti A.K."/>
            <person name="Crow J.A."/>
            <person name="Grimwood J."/>
            <person name="Kramer R."/>
            <person name="Lindquist E."/>
            <person name="Lucas S."/>
            <person name="Salamov A."/>
            <person name="McFadden G.I."/>
            <person name="Lane C.E."/>
            <person name="Keeling P.J."/>
            <person name="Gray M.W."/>
            <person name="Grigoriev I.V."/>
            <person name="Archibald J.M."/>
        </authorList>
    </citation>
    <scope>NUCLEOTIDE SEQUENCE</scope>
    <source>
        <strain evidence="6">CCMP2712</strain>
    </source>
</reference>
<dbReference type="Gene3D" id="3.80.10.10">
    <property type="entry name" value="Ribonuclease Inhibitor"/>
    <property type="match status" value="3"/>
</dbReference>
<dbReference type="PANTHER" id="PTHR24113">
    <property type="entry name" value="RAN GTPASE-ACTIVATING PROTEIN 1"/>
    <property type="match status" value="1"/>
</dbReference>
<evidence type="ECO:0000256" key="1">
    <source>
        <dbReference type="ARBA" id="ARBA00022468"/>
    </source>
</evidence>
<name>L1J0V6_GUITC</name>
<evidence type="ECO:0000256" key="2">
    <source>
        <dbReference type="ARBA" id="ARBA00022614"/>
    </source>
</evidence>
<evidence type="ECO:0000313" key="4">
    <source>
        <dbReference type="EMBL" id="EKX41937.1"/>
    </source>
</evidence>
<dbReference type="GeneID" id="17298561"/>
<evidence type="ECO:0008006" key="7">
    <source>
        <dbReference type="Google" id="ProtNLM"/>
    </source>
</evidence>
<evidence type="ECO:0000256" key="3">
    <source>
        <dbReference type="ARBA" id="ARBA00022737"/>
    </source>
</evidence>
<keyword evidence="6" id="KW-1185">Reference proteome</keyword>
<dbReference type="HOGENOM" id="CLU_386607_0_0_1"/>
<dbReference type="GO" id="GO:0048471">
    <property type="term" value="C:perinuclear region of cytoplasm"/>
    <property type="evidence" value="ECO:0007669"/>
    <property type="project" value="TreeGrafter"/>
</dbReference>
<sequence>MTGRMPSPQKTSYFIDVPDHILQRIFSFIPSRIFHGMTVCHRFREQLLLAENITIHIRHGKEELVQSEAILRFKMAKVDLVLPGLESVRNSKFLTSLIKSKWTRLRIMDLSGNNFIRQPSTMFASDVRALPDLIARSTCLTDLVLSNNCLKHSGLRLRSILECRKTVECRQTLEHLRSLSLSNMSLSAEDFSFVAQLLDSCHSILHLDISRNCMCDRGALNLARGLKSCRQLVSLDMGGSCCKHNIIRSHVLEKVLVALSHCKSLERLSISYSTLNCSDFFLVARFLHAAQGLISLNLEGNCPQQPEMSNQHDISTGLAEVCKSLSLRANIQELWMGDNNIGTGSMNQFVSQMTRLLEQTRDLRVLNLSKPWTDSGPHVIIALAPYIGKCSSLTSLELSEFGDHRLGIDDFPLDEGGIAKENGSGITRLCEHLSLLTSLRSLTLAGNHIANGGALEHVLRSNKNITYLDLSGNYLLAQGSGSMARGLQTCVHLATLRLGSRLEKDWQSQNQEECAKVLEGISTSNLTELRIQNRLSSQSSCRRLSDILYLNRCLTCLDMSNNRIGWSGAETLSAHYLSSARHLRHLFLTGNHLGMMGIETIVSALCKSCPPLLHLDLSKNQAFKCKKKATGKNDMPGGIREQGVGEGGRGRSILCSIKRLLFHCPSLEVLDLSRNHSCTDTCKVALEQMLSSKGLPSDVVFFSYQNLNERHVVFR</sequence>
<dbReference type="Proteomes" id="UP000011087">
    <property type="component" value="Unassembled WGS sequence"/>
</dbReference>
<dbReference type="GO" id="GO:0005634">
    <property type="term" value="C:nucleus"/>
    <property type="evidence" value="ECO:0007669"/>
    <property type="project" value="TreeGrafter"/>
</dbReference>
<dbReference type="SMART" id="SM00368">
    <property type="entry name" value="LRR_RI"/>
    <property type="match status" value="8"/>
</dbReference>
<accession>L1J0V6</accession>
<dbReference type="KEGG" id="gtt:GUITHDRAFT_141674"/>
<dbReference type="EMBL" id="JH993020">
    <property type="protein sequence ID" value="EKX41937.1"/>
    <property type="molecule type" value="Genomic_DNA"/>
</dbReference>
<dbReference type="InterPro" id="IPR001611">
    <property type="entry name" value="Leu-rich_rpt"/>
</dbReference>
<protein>
    <recommendedName>
        <fullName evidence="7">F-box domain-containing protein</fullName>
    </recommendedName>
</protein>
<dbReference type="GO" id="GO:0005096">
    <property type="term" value="F:GTPase activator activity"/>
    <property type="evidence" value="ECO:0007669"/>
    <property type="project" value="UniProtKB-KW"/>
</dbReference>
<evidence type="ECO:0000313" key="6">
    <source>
        <dbReference type="Proteomes" id="UP000011087"/>
    </source>
</evidence>
<reference evidence="4 6" key="1">
    <citation type="journal article" date="2012" name="Nature">
        <title>Algal genomes reveal evolutionary mosaicism and the fate of nucleomorphs.</title>
        <authorList>
            <consortium name="DOE Joint Genome Institute"/>
            <person name="Curtis B.A."/>
            <person name="Tanifuji G."/>
            <person name="Burki F."/>
            <person name="Gruber A."/>
            <person name="Irimia M."/>
            <person name="Maruyama S."/>
            <person name="Arias M.C."/>
            <person name="Ball S.G."/>
            <person name="Gile G.H."/>
            <person name="Hirakawa Y."/>
            <person name="Hopkins J.F."/>
            <person name="Kuo A."/>
            <person name="Rensing S.A."/>
            <person name="Schmutz J."/>
            <person name="Symeonidi A."/>
            <person name="Elias M."/>
            <person name="Eveleigh R.J."/>
            <person name="Herman E.K."/>
            <person name="Klute M.J."/>
            <person name="Nakayama T."/>
            <person name="Obornik M."/>
            <person name="Reyes-Prieto A."/>
            <person name="Armbrust E.V."/>
            <person name="Aves S.J."/>
            <person name="Beiko R.G."/>
            <person name="Coutinho P."/>
            <person name="Dacks J.B."/>
            <person name="Durnford D.G."/>
            <person name="Fast N.M."/>
            <person name="Green B.R."/>
            <person name="Grisdale C.J."/>
            <person name="Hempel F."/>
            <person name="Henrissat B."/>
            <person name="Hoppner M.P."/>
            <person name="Ishida K."/>
            <person name="Kim E."/>
            <person name="Koreny L."/>
            <person name="Kroth P.G."/>
            <person name="Liu Y."/>
            <person name="Malik S.B."/>
            <person name="Maier U.G."/>
            <person name="McRose D."/>
            <person name="Mock T."/>
            <person name="Neilson J.A."/>
            <person name="Onodera N.T."/>
            <person name="Poole A.M."/>
            <person name="Pritham E.J."/>
            <person name="Richards T.A."/>
            <person name="Rocap G."/>
            <person name="Roy S.W."/>
            <person name="Sarai C."/>
            <person name="Schaack S."/>
            <person name="Shirato S."/>
            <person name="Slamovits C.H."/>
            <person name="Spencer D.F."/>
            <person name="Suzuki S."/>
            <person name="Worden A.Z."/>
            <person name="Zauner S."/>
            <person name="Barry K."/>
            <person name="Bell C."/>
            <person name="Bharti A.K."/>
            <person name="Crow J.A."/>
            <person name="Grimwood J."/>
            <person name="Kramer R."/>
            <person name="Lindquist E."/>
            <person name="Lucas S."/>
            <person name="Salamov A."/>
            <person name="McFadden G.I."/>
            <person name="Lane C.E."/>
            <person name="Keeling P.J."/>
            <person name="Gray M.W."/>
            <person name="Grigoriev I.V."/>
            <person name="Archibald J.M."/>
        </authorList>
    </citation>
    <scope>NUCLEOTIDE SEQUENCE</scope>
    <source>
        <strain evidence="4 6">CCMP2712</strain>
    </source>
</reference>
<dbReference type="InterPro" id="IPR032675">
    <property type="entry name" value="LRR_dom_sf"/>
</dbReference>
<dbReference type="InterPro" id="IPR027038">
    <property type="entry name" value="RanGap"/>
</dbReference>
<dbReference type="AlphaFoldDB" id="L1J0V6"/>
<keyword evidence="3" id="KW-0677">Repeat</keyword>
<dbReference type="GO" id="GO:0006913">
    <property type="term" value="P:nucleocytoplasmic transport"/>
    <property type="evidence" value="ECO:0007669"/>
    <property type="project" value="TreeGrafter"/>
</dbReference>
<keyword evidence="2" id="KW-0433">Leucine-rich repeat</keyword>
<dbReference type="RefSeq" id="XP_005828917.1">
    <property type="nucleotide sequence ID" value="XM_005828860.1"/>
</dbReference>
<reference evidence="5" key="3">
    <citation type="submission" date="2016-03" db="UniProtKB">
        <authorList>
            <consortium name="EnsemblProtists"/>
        </authorList>
    </citation>
    <scope>IDENTIFICATION</scope>
</reference>
<dbReference type="Pfam" id="PF13516">
    <property type="entry name" value="LRR_6"/>
    <property type="match status" value="2"/>
</dbReference>
<evidence type="ECO:0000313" key="5">
    <source>
        <dbReference type="EnsemblProtists" id="EKX41937"/>
    </source>
</evidence>
<dbReference type="PANTHER" id="PTHR24113:SF12">
    <property type="entry name" value="RAN GTPASE-ACTIVATING PROTEIN 1"/>
    <property type="match status" value="1"/>
</dbReference>